<dbReference type="Gene3D" id="3.40.50.20">
    <property type="match status" value="1"/>
</dbReference>
<protein>
    <submittedName>
        <fullName evidence="1">Uncharacterized protein</fullName>
    </submittedName>
</protein>
<accession>A0A7H8Q892</accession>
<dbReference type="SUPFAM" id="SSF52440">
    <property type="entry name" value="PreATP-grasp domain"/>
    <property type="match status" value="1"/>
</dbReference>
<dbReference type="InterPro" id="IPR016185">
    <property type="entry name" value="PreATP-grasp_dom_sf"/>
</dbReference>
<proteinExistence type="predicted"/>
<evidence type="ECO:0000313" key="1">
    <source>
        <dbReference type="EMBL" id="QKX49473.1"/>
    </source>
</evidence>
<keyword evidence="2" id="KW-1185">Reference proteome</keyword>
<sequence>MEKLEKKKVLFLGGSNQMVETVKTAKELGIYSIVADSVSGAPAKKHAAAYHEIDPADINGLVNIYKMQNLDGIHAMLGDVTTWNALALCKRLDVPFFLPKSQLEDSAVHKKFKDFCKTFEVEIVNERLLAENGEKMDALIMDFPVLIGQHIAKQEAYAVT</sequence>
<dbReference type="EMBL" id="CP051177">
    <property type="protein sequence ID" value="QKX49473.1"/>
    <property type="molecule type" value="Genomic_DNA"/>
</dbReference>
<dbReference type="Proteomes" id="UP000509222">
    <property type="component" value="Chromosome"/>
</dbReference>
<gene>
    <name evidence="1" type="ORF">HF394_02130</name>
</gene>
<organism evidence="1 2">
    <name type="scientific">Planococcus glaciei</name>
    <dbReference type="NCBI Taxonomy" id="459472"/>
    <lineage>
        <taxon>Bacteria</taxon>
        <taxon>Bacillati</taxon>
        <taxon>Bacillota</taxon>
        <taxon>Bacilli</taxon>
        <taxon>Bacillales</taxon>
        <taxon>Caryophanaceae</taxon>
        <taxon>Planococcus</taxon>
    </lineage>
</organism>
<name>A0A7H8Q892_9BACL</name>
<reference evidence="2" key="2">
    <citation type="submission" date="2020-06" db="EMBL/GenBank/DDBJ databases">
        <title>Isolation of Planomicrobium glaciei.</title>
        <authorList>
            <person name="Malisova L."/>
            <person name="Safrankova R."/>
            <person name="Jakubu V."/>
            <person name="Spanelova P."/>
        </authorList>
    </citation>
    <scope>NUCLEOTIDE SEQUENCE [LARGE SCALE GENOMIC DNA]</scope>
    <source>
        <strain evidence="2">NRL-ATB46093</strain>
    </source>
</reference>
<dbReference type="AlphaFoldDB" id="A0A7H8Q892"/>
<reference evidence="1 2" key="1">
    <citation type="submission" date="2020-04" db="EMBL/GenBank/DDBJ databases">
        <authorList>
            <person name="Pajer P."/>
            <person name="Broz P."/>
        </authorList>
    </citation>
    <scope>NUCLEOTIDE SEQUENCE [LARGE SCALE GENOMIC DNA]</scope>
    <source>
        <strain evidence="2">NRL-ATB46093</strain>
    </source>
</reference>
<evidence type="ECO:0000313" key="2">
    <source>
        <dbReference type="Proteomes" id="UP000509222"/>
    </source>
</evidence>
<dbReference type="RefSeq" id="WP_036810267.1">
    <property type="nucleotide sequence ID" value="NZ_CP051177.1"/>
</dbReference>